<evidence type="ECO:0000256" key="13">
    <source>
        <dbReference type="ARBA" id="ARBA00023136"/>
    </source>
</evidence>
<evidence type="ECO:0000256" key="3">
    <source>
        <dbReference type="ARBA" id="ARBA00012438"/>
    </source>
</evidence>
<dbReference type="Gene3D" id="1.10.287.130">
    <property type="match status" value="1"/>
</dbReference>
<dbReference type="PANTHER" id="PTHR45528:SF1">
    <property type="entry name" value="SENSOR HISTIDINE KINASE CPXA"/>
    <property type="match status" value="1"/>
</dbReference>
<dbReference type="EC" id="2.7.13.3" evidence="3"/>
<dbReference type="PRINTS" id="PR00344">
    <property type="entry name" value="BCTRLSENSOR"/>
</dbReference>
<keyword evidence="12" id="KW-0902">Two-component regulatory system</keyword>
<comment type="subcellular location">
    <subcellularLocation>
        <location evidence="2">Cell membrane</location>
        <topology evidence="2">Multi-pass membrane protein</topology>
    </subcellularLocation>
</comment>
<evidence type="ECO:0000256" key="10">
    <source>
        <dbReference type="ARBA" id="ARBA00022840"/>
    </source>
</evidence>
<dbReference type="InterPro" id="IPR003660">
    <property type="entry name" value="HAMP_dom"/>
</dbReference>
<accession>A0A7C8LBU6</accession>
<evidence type="ECO:0000256" key="7">
    <source>
        <dbReference type="ARBA" id="ARBA00022692"/>
    </source>
</evidence>
<keyword evidence="13 14" id="KW-0472">Membrane</keyword>
<evidence type="ECO:0000256" key="1">
    <source>
        <dbReference type="ARBA" id="ARBA00000085"/>
    </source>
</evidence>
<evidence type="ECO:0000256" key="4">
    <source>
        <dbReference type="ARBA" id="ARBA00022475"/>
    </source>
</evidence>
<dbReference type="GO" id="GO:0000155">
    <property type="term" value="F:phosphorelay sensor kinase activity"/>
    <property type="evidence" value="ECO:0007669"/>
    <property type="project" value="InterPro"/>
</dbReference>
<dbReference type="InterPro" id="IPR003661">
    <property type="entry name" value="HisK_dim/P_dom"/>
</dbReference>
<feature type="domain" description="HAMP" evidence="16">
    <location>
        <begin position="196"/>
        <end position="248"/>
    </location>
</feature>
<dbReference type="Pfam" id="PF00512">
    <property type="entry name" value="HisKA"/>
    <property type="match status" value="1"/>
</dbReference>
<dbReference type="SMART" id="SM00387">
    <property type="entry name" value="HATPase_c"/>
    <property type="match status" value="1"/>
</dbReference>
<feature type="domain" description="Histidine kinase" evidence="15">
    <location>
        <begin position="256"/>
        <end position="472"/>
    </location>
</feature>
<dbReference type="SUPFAM" id="SSF47384">
    <property type="entry name" value="Homodimeric domain of signal transducing histidine kinase"/>
    <property type="match status" value="1"/>
</dbReference>
<evidence type="ECO:0000256" key="14">
    <source>
        <dbReference type="SAM" id="Phobius"/>
    </source>
</evidence>
<dbReference type="PROSITE" id="PS50885">
    <property type="entry name" value="HAMP"/>
    <property type="match status" value="1"/>
</dbReference>
<dbReference type="SMART" id="SM00388">
    <property type="entry name" value="HisKA"/>
    <property type="match status" value="1"/>
</dbReference>
<dbReference type="InterPro" id="IPR004358">
    <property type="entry name" value="Sig_transdc_His_kin-like_C"/>
</dbReference>
<evidence type="ECO:0000256" key="2">
    <source>
        <dbReference type="ARBA" id="ARBA00004651"/>
    </source>
</evidence>
<dbReference type="FunFam" id="1.10.287.130:FF:000001">
    <property type="entry name" value="Two-component sensor histidine kinase"/>
    <property type="match status" value="1"/>
</dbReference>
<keyword evidence="18" id="KW-1185">Reference proteome</keyword>
<keyword evidence="6" id="KW-0808">Transferase</keyword>
<comment type="catalytic activity">
    <reaction evidence="1">
        <text>ATP + protein L-histidine = ADP + protein N-phospho-L-histidine.</text>
        <dbReference type="EC" id="2.7.13.3"/>
    </reaction>
</comment>
<proteinExistence type="predicted"/>
<sequence length="472" mass="54240">MKISKTLFGKLFTAYMGIILGSFILLAAILSQAFERYFINQKEEIMLEQGEKITMQYAKAYYTGIMDLEQLKFEMEVLDKYLDSMIWIVDANGRIYVVSRTENKSWIGQKLTFAHISEVFEGKIVTIKGNFGGYFKEPVLTIGYPIQIDGKTYGALFMHTPIPEIQRTVQELYKITLLCLGLSGLLAFMFIYYLSRRITNPLKEMNEVAKVIAGGDFQRKLDVIGEDEVAELAGSFNYMAEELNKLEELRRGFIANISHDLRSPLTSIQGFVQAILDGTIPQEKQTKYLEIVLDETRRLTKMTNDIMDLTKMESGQMELKKDQFEVNDLIRRVLDKFEKRVLDKKVELNLILAEERTMVFADREQIQRVIYNLLDNAVKFIPEEGKIWVETTRASNKVFISVKNSGDPIPQEDLLYIWDRFHKGDKSRGKDKTGMGLGLSIVKQILKNHGEAIKVENLEEGVAFTFTLELKN</sequence>
<dbReference type="GO" id="GO:0005886">
    <property type="term" value="C:plasma membrane"/>
    <property type="evidence" value="ECO:0007669"/>
    <property type="project" value="UniProtKB-SubCell"/>
</dbReference>
<evidence type="ECO:0000259" key="15">
    <source>
        <dbReference type="PROSITE" id="PS50109"/>
    </source>
</evidence>
<keyword evidence="10" id="KW-0067">ATP-binding</keyword>
<evidence type="ECO:0000256" key="8">
    <source>
        <dbReference type="ARBA" id="ARBA00022741"/>
    </source>
</evidence>
<keyword evidence="7 14" id="KW-0812">Transmembrane</keyword>
<evidence type="ECO:0000256" key="6">
    <source>
        <dbReference type="ARBA" id="ARBA00022679"/>
    </source>
</evidence>
<gene>
    <name evidence="17" type="ORF">GND95_10065</name>
</gene>
<organism evidence="17 18">
    <name type="scientific">Defluviitalea raffinosedens</name>
    <dbReference type="NCBI Taxonomy" id="1450156"/>
    <lineage>
        <taxon>Bacteria</taxon>
        <taxon>Bacillati</taxon>
        <taxon>Bacillota</taxon>
        <taxon>Clostridia</taxon>
        <taxon>Lachnospirales</taxon>
        <taxon>Defluviitaleaceae</taxon>
        <taxon>Defluviitalea</taxon>
    </lineage>
</organism>
<dbReference type="PANTHER" id="PTHR45528">
    <property type="entry name" value="SENSOR HISTIDINE KINASE CPXA"/>
    <property type="match status" value="1"/>
</dbReference>
<dbReference type="InterPro" id="IPR036890">
    <property type="entry name" value="HATPase_C_sf"/>
</dbReference>
<dbReference type="InterPro" id="IPR003594">
    <property type="entry name" value="HATPase_dom"/>
</dbReference>
<keyword evidence="9" id="KW-0418">Kinase</keyword>
<dbReference type="EMBL" id="WSLF01000009">
    <property type="protein sequence ID" value="KAE9633205.1"/>
    <property type="molecule type" value="Genomic_DNA"/>
</dbReference>
<keyword evidence="8" id="KW-0547">Nucleotide-binding</keyword>
<name>A0A7C8LBU6_9FIRM</name>
<dbReference type="Gene3D" id="3.30.565.10">
    <property type="entry name" value="Histidine kinase-like ATPase, C-terminal domain"/>
    <property type="match status" value="1"/>
</dbReference>
<dbReference type="SMART" id="SM00304">
    <property type="entry name" value="HAMP"/>
    <property type="match status" value="1"/>
</dbReference>
<dbReference type="OrthoDB" id="9813151at2"/>
<dbReference type="InterPro" id="IPR050398">
    <property type="entry name" value="HssS/ArlS-like"/>
</dbReference>
<protein>
    <recommendedName>
        <fullName evidence="3">histidine kinase</fullName>
        <ecNumber evidence="3">2.7.13.3</ecNumber>
    </recommendedName>
</protein>
<dbReference type="Pfam" id="PF02518">
    <property type="entry name" value="HATPase_c"/>
    <property type="match status" value="1"/>
</dbReference>
<evidence type="ECO:0000313" key="17">
    <source>
        <dbReference type="EMBL" id="KAE9633205.1"/>
    </source>
</evidence>
<feature type="transmembrane region" description="Helical" evidence="14">
    <location>
        <begin position="175"/>
        <end position="194"/>
    </location>
</feature>
<dbReference type="Proteomes" id="UP000483018">
    <property type="component" value="Unassembled WGS sequence"/>
</dbReference>
<dbReference type="InterPro" id="IPR036097">
    <property type="entry name" value="HisK_dim/P_sf"/>
</dbReference>
<evidence type="ECO:0000313" key="18">
    <source>
        <dbReference type="Proteomes" id="UP000483018"/>
    </source>
</evidence>
<evidence type="ECO:0000259" key="16">
    <source>
        <dbReference type="PROSITE" id="PS50885"/>
    </source>
</evidence>
<dbReference type="Gene3D" id="3.30.450.20">
    <property type="entry name" value="PAS domain"/>
    <property type="match status" value="1"/>
</dbReference>
<dbReference type="FunFam" id="3.30.565.10:FF:000006">
    <property type="entry name" value="Sensor histidine kinase WalK"/>
    <property type="match status" value="1"/>
</dbReference>
<feature type="transmembrane region" description="Helical" evidence="14">
    <location>
        <begin position="12"/>
        <end position="34"/>
    </location>
</feature>
<dbReference type="SUPFAM" id="SSF55874">
    <property type="entry name" value="ATPase domain of HSP90 chaperone/DNA topoisomerase II/histidine kinase"/>
    <property type="match status" value="1"/>
</dbReference>
<keyword evidence="4" id="KW-1003">Cell membrane</keyword>
<dbReference type="PROSITE" id="PS50109">
    <property type="entry name" value="HIS_KIN"/>
    <property type="match status" value="1"/>
</dbReference>
<reference evidence="17 18" key="1">
    <citation type="submission" date="2019-12" db="EMBL/GenBank/DDBJ databases">
        <title>Defluviitalea raffinosedens, isolated from a biogas fermenter, genome sequencing and characterization.</title>
        <authorList>
            <person name="Rettenmaier R."/>
            <person name="Schneider M."/>
            <person name="Neuhaus K."/>
            <person name="Liebl W."/>
            <person name="Zverlov V."/>
        </authorList>
    </citation>
    <scope>NUCLEOTIDE SEQUENCE [LARGE SCALE GENOMIC DNA]</scope>
    <source>
        <strain evidence="17 18">249c-K6</strain>
    </source>
</reference>
<dbReference type="Gene3D" id="1.10.8.500">
    <property type="entry name" value="HAMP domain in histidine kinase"/>
    <property type="match status" value="1"/>
</dbReference>
<dbReference type="Pfam" id="PF00672">
    <property type="entry name" value="HAMP"/>
    <property type="match status" value="1"/>
</dbReference>
<evidence type="ECO:0000256" key="5">
    <source>
        <dbReference type="ARBA" id="ARBA00022553"/>
    </source>
</evidence>
<comment type="caution">
    <text evidence="17">The sequence shown here is derived from an EMBL/GenBank/DDBJ whole genome shotgun (WGS) entry which is preliminary data.</text>
</comment>
<keyword evidence="11 14" id="KW-1133">Transmembrane helix</keyword>
<evidence type="ECO:0000256" key="9">
    <source>
        <dbReference type="ARBA" id="ARBA00022777"/>
    </source>
</evidence>
<keyword evidence="5" id="KW-0597">Phosphoprotein</keyword>
<dbReference type="GO" id="GO:0005524">
    <property type="term" value="F:ATP binding"/>
    <property type="evidence" value="ECO:0007669"/>
    <property type="project" value="UniProtKB-KW"/>
</dbReference>
<dbReference type="InterPro" id="IPR005467">
    <property type="entry name" value="His_kinase_dom"/>
</dbReference>
<dbReference type="AlphaFoldDB" id="A0A7C8LBU6"/>
<dbReference type="SUPFAM" id="SSF158472">
    <property type="entry name" value="HAMP domain-like"/>
    <property type="match status" value="1"/>
</dbReference>
<evidence type="ECO:0000256" key="11">
    <source>
        <dbReference type="ARBA" id="ARBA00022989"/>
    </source>
</evidence>
<dbReference type="CDD" id="cd00082">
    <property type="entry name" value="HisKA"/>
    <property type="match status" value="1"/>
</dbReference>
<evidence type="ECO:0000256" key="12">
    <source>
        <dbReference type="ARBA" id="ARBA00023012"/>
    </source>
</evidence>
<dbReference type="RefSeq" id="WP_158740955.1">
    <property type="nucleotide sequence ID" value="NZ_WSLF01000009.1"/>
</dbReference>
<dbReference type="CDD" id="cd06225">
    <property type="entry name" value="HAMP"/>
    <property type="match status" value="1"/>
</dbReference>